<comment type="caution">
    <text evidence="2">The sequence shown here is derived from an EMBL/GenBank/DDBJ whole genome shotgun (WGS) entry which is preliminary data.</text>
</comment>
<dbReference type="CDD" id="cd01650">
    <property type="entry name" value="RT_nLTR_like"/>
    <property type="match status" value="1"/>
</dbReference>
<dbReference type="InterPro" id="IPR000477">
    <property type="entry name" value="RT_dom"/>
</dbReference>
<dbReference type="PANTHER" id="PTHR31635">
    <property type="entry name" value="REVERSE TRANSCRIPTASE DOMAIN-CONTAINING PROTEIN-RELATED"/>
    <property type="match status" value="1"/>
</dbReference>
<proteinExistence type="predicted"/>
<sequence length="1151" mass="132026">MKIISLNIRGLGNQIKKEWIKEICKKELPCLVGIQETKLKEFSVQSVASLWGVNDGDFEFCEAMGNSGGLLTIWNKNEFHGQFVVKDKNFLAVIGKWEKKDGLIGCVNVYGPNDQRERVALWSKLDSLCDKEEDFNNFIERNKLEEIGLGGDKFTRISDDGRKFSKLDRFLVSSSFGVRWKHLSARTLERKWSDHAPILLRDKLDDFGPIPFKFYDIWLKEDSVATLVKEVWQERPISSRPDCIFRDKLKRLKNALKVWRKGGWGEIDKEVALARQKVRVWEAKRDVSILDDSDREKWVEDRKKWKDLEEKHVAMARQRAKLKWAKEGDENTKLFHAASKLRERRNRIQGINIQGTWSEKPEEIKKFVFEFFKKKFSKQNVLRAKLRMNRLKRIPEEEASMLERRFTEEEVWIALNDCGNNKSPGPDGFTTGFLKKFWGIIKGDLMAALDWFWEKEDLSSGCNSSFVTLIPKNTRPIGLNDFRPISLVGILYKVLSKVLAGRLKAALENVISNVQSAFLKGRSILDGVLVANETVSYLKSSRKKGLIFKVDFEKAYDSVSWDFLLDMLDKMGFGRKWRNWVGSCLRSSRISILVNGSPTEEFSMEKGIRQGDPMAPFLFLVVAEGLHIMVEEAIEKGLYKGLKVGSGGVILSHLQYVDDVVFFGEWGSENIVNLIKLLKCFHDVSGLKININKCNIFGIGVPDEEVLGWARVVGCGSGSLPFTYLGLPVGASMKKVSHWEKSEKKFLLGRGGGCTGGSEEPKRGRAWIKWEKVLESFESGGLNVGGLREMNWSLIGKWWWRFFKERGSLWRSIIQSIYGEKGGLELGVGGEGRGSSVWRSIINMGRVIDGVGCNFSRSFGKIVGNGCSTKFWEDRWVGGEVLKERFPRLYNIESSKGALVSDRGSMVGSEWVWEWNWRRLPFGREVSELEEMLKWVENFKPVSAWEDKVVWLLEPQGGFSVKTLRTILGEKRSRSSEGRGRGEPTRWVKSIPSKINVFFWKAKLGRLPCRFLLDKVGIDLDSILCPRCSKEVESVHHALVSCEKVRNMWSLVGRWWNLDVSNSSIASLDDLLSLAVRCDLNSKVVAVWEATIRCIAYMVWTDRNKRVFNHLSGDLCDSLVSFQRRIFEWLSQRNKDFHKDWRLWLSDPLFS</sequence>
<dbReference type="InterPro" id="IPR026960">
    <property type="entry name" value="RVT-Znf"/>
</dbReference>
<gene>
    <name evidence="2" type="ORF">OSB04_021311</name>
</gene>
<dbReference type="SUPFAM" id="SSF56219">
    <property type="entry name" value="DNase I-like"/>
    <property type="match status" value="1"/>
</dbReference>
<dbReference type="InterPro" id="IPR043502">
    <property type="entry name" value="DNA/RNA_pol_sf"/>
</dbReference>
<name>A0AA38TDN1_9ASTR</name>
<organism evidence="2 3">
    <name type="scientific">Centaurea solstitialis</name>
    <name type="common">yellow star-thistle</name>
    <dbReference type="NCBI Taxonomy" id="347529"/>
    <lineage>
        <taxon>Eukaryota</taxon>
        <taxon>Viridiplantae</taxon>
        <taxon>Streptophyta</taxon>
        <taxon>Embryophyta</taxon>
        <taxon>Tracheophyta</taxon>
        <taxon>Spermatophyta</taxon>
        <taxon>Magnoliopsida</taxon>
        <taxon>eudicotyledons</taxon>
        <taxon>Gunneridae</taxon>
        <taxon>Pentapetalae</taxon>
        <taxon>asterids</taxon>
        <taxon>campanulids</taxon>
        <taxon>Asterales</taxon>
        <taxon>Asteraceae</taxon>
        <taxon>Carduoideae</taxon>
        <taxon>Cardueae</taxon>
        <taxon>Centaureinae</taxon>
        <taxon>Centaurea</taxon>
    </lineage>
</organism>
<reference evidence="2" key="1">
    <citation type="submission" date="2023-03" db="EMBL/GenBank/DDBJ databases">
        <title>Chromosome-scale reference genome and RAD-based genetic map of yellow starthistle (Centaurea solstitialis) reveal putative structural variation and QTLs associated with invader traits.</title>
        <authorList>
            <person name="Reatini B."/>
            <person name="Cang F.A."/>
            <person name="Jiang Q."/>
            <person name="Mckibben M.T.W."/>
            <person name="Barker M.S."/>
            <person name="Rieseberg L.H."/>
            <person name="Dlugosch K.M."/>
        </authorList>
    </citation>
    <scope>NUCLEOTIDE SEQUENCE</scope>
    <source>
        <strain evidence="2">CAN-66</strain>
        <tissue evidence="2">Leaf</tissue>
    </source>
</reference>
<dbReference type="Pfam" id="PF13966">
    <property type="entry name" value="zf-RVT"/>
    <property type="match status" value="1"/>
</dbReference>
<evidence type="ECO:0000313" key="2">
    <source>
        <dbReference type="EMBL" id="KAJ9548768.1"/>
    </source>
</evidence>
<protein>
    <recommendedName>
        <fullName evidence="1">Reverse transcriptase domain-containing protein</fullName>
    </recommendedName>
</protein>
<accession>A0AA38TDN1</accession>
<dbReference type="PROSITE" id="PS50878">
    <property type="entry name" value="RT_POL"/>
    <property type="match status" value="1"/>
</dbReference>
<keyword evidence="3" id="KW-1185">Reference proteome</keyword>
<dbReference type="Pfam" id="PF00078">
    <property type="entry name" value="RVT_1"/>
    <property type="match status" value="1"/>
</dbReference>
<dbReference type="Proteomes" id="UP001172457">
    <property type="component" value="Chromosome 5"/>
</dbReference>
<dbReference type="PANTHER" id="PTHR31635:SF196">
    <property type="entry name" value="REVERSE TRANSCRIPTASE DOMAIN-CONTAINING PROTEIN-RELATED"/>
    <property type="match status" value="1"/>
</dbReference>
<dbReference type="Gene3D" id="3.60.10.10">
    <property type="entry name" value="Endonuclease/exonuclease/phosphatase"/>
    <property type="match status" value="1"/>
</dbReference>
<dbReference type="EMBL" id="JARYMX010000005">
    <property type="protein sequence ID" value="KAJ9548768.1"/>
    <property type="molecule type" value="Genomic_DNA"/>
</dbReference>
<dbReference type="InterPro" id="IPR036691">
    <property type="entry name" value="Endo/exonu/phosph_ase_sf"/>
</dbReference>
<evidence type="ECO:0000313" key="3">
    <source>
        <dbReference type="Proteomes" id="UP001172457"/>
    </source>
</evidence>
<feature type="domain" description="Reverse transcriptase" evidence="1">
    <location>
        <begin position="451"/>
        <end position="729"/>
    </location>
</feature>
<dbReference type="AlphaFoldDB" id="A0AA38TDN1"/>
<dbReference type="SUPFAM" id="SSF56672">
    <property type="entry name" value="DNA/RNA polymerases"/>
    <property type="match status" value="1"/>
</dbReference>
<evidence type="ECO:0000259" key="1">
    <source>
        <dbReference type="PROSITE" id="PS50878"/>
    </source>
</evidence>